<dbReference type="InterPro" id="IPR047594">
    <property type="entry name" value="MoaC_bact/euk"/>
</dbReference>
<dbReference type="NCBIfam" id="NF006870">
    <property type="entry name" value="PRK09364.1"/>
    <property type="match status" value="1"/>
</dbReference>
<dbReference type="InterPro" id="IPR023045">
    <property type="entry name" value="MoaC"/>
</dbReference>
<evidence type="ECO:0000256" key="6">
    <source>
        <dbReference type="ARBA" id="ARBA00055087"/>
    </source>
</evidence>
<dbReference type="Pfam" id="PF01967">
    <property type="entry name" value="MoaC"/>
    <property type="match status" value="1"/>
</dbReference>
<protein>
    <recommendedName>
        <fullName evidence="3 7">Cyclic pyranopterin monophosphate synthase</fullName>
        <ecNumber evidence="3 7">4.6.1.17</ecNumber>
    </recommendedName>
    <alternativeName>
        <fullName evidence="7">Molybdenum cofactor biosynthesis protein C</fullName>
    </alternativeName>
</protein>
<comment type="function">
    <text evidence="6 7">Catalyzes the conversion of (8S)-3',8-cyclo-7,8-dihydroguanosine 5'-triphosphate to cyclic pyranopterin monophosphate (cPMP).</text>
</comment>
<keyword evidence="10" id="KW-1185">Reference proteome</keyword>
<dbReference type="InterPro" id="IPR002820">
    <property type="entry name" value="Mopterin_CF_biosynth-C_dom"/>
</dbReference>
<keyword evidence="5 7" id="KW-0456">Lyase</keyword>
<dbReference type="RefSeq" id="WP_104752545.1">
    <property type="nucleotide sequence ID" value="NZ_FZMF01000030.1"/>
</dbReference>
<gene>
    <name evidence="7 9" type="primary">moaC</name>
    <name evidence="9" type="ORF">ACFOPX_03985</name>
</gene>
<dbReference type="SUPFAM" id="SSF55040">
    <property type="entry name" value="Molybdenum cofactor biosynthesis protein C, MoaC"/>
    <property type="match status" value="1"/>
</dbReference>
<evidence type="ECO:0000256" key="7">
    <source>
        <dbReference type="HAMAP-Rule" id="MF_01224"/>
    </source>
</evidence>
<keyword evidence="4 7" id="KW-0501">Molybdenum cofactor biosynthesis</keyword>
<evidence type="ECO:0000256" key="4">
    <source>
        <dbReference type="ARBA" id="ARBA00023150"/>
    </source>
</evidence>
<comment type="similarity">
    <text evidence="7">Belongs to the MoaC family.</text>
</comment>
<comment type="subunit">
    <text evidence="7">Homohexamer; trimer of dimers.</text>
</comment>
<comment type="pathway">
    <text evidence="2 7">Cofactor biosynthesis; molybdopterin biosynthesis.</text>
</comment>
<comment type="caution">
    <text evidence="9">The sequence shown here is derived from an EMBL/GenBank/DDBJ whole genome shotgun (WGS) entry which is preliminary data.</text>
</comment>
<dbReference type="Gene3D" id="3.30.70.640">
    <property type="entry name" value="Molybdopterin cofactor biosynthesis C (MoaC) domain"/>
    <property type="match status" value="1"/>
</dbReference>
<proteinExistence type="inferred from homology"/>
<evidence type="ECO:0000256" key="1">
    <source>
        <dbReference type="ARBA" id="ARBA00001637"/>
    </source>
</evidence>
<comment type="catalytic activity">
    <reaction evidence="1 7">
        <text>(8S)-3',8-cyclo-7,8-dihydroguanosine 5'-triphosphate = cyclic pyranopterin phosphate + diphosphate</text>
        <dbReference type="Rhea" id="RHEA:49580"/>
        <dbReference type="ChEBI" id="CHEBI:33019"/>
        <dbReference type="ChEBI" id="CHEBI:59648"/>
        <dbReference type="ChEBI" id="CHEBI:131766"/>
        <dbReference type="EC" id="4.6.1.17"/>
    </reaction>
</comment>
<dbReference type="Proteomes" id="UP001595783">
    <property type="component" value="Unassembled WGS sequence"/>
</dbReference>
<evidence type="ECO:0000256" key="3">
    <source>
        <dbReference type="ARBA" id="ARBA00012575"/>
    </source>
</evidence>
<dbReference type="CDD" id="cd01420">
    <property type="entry name" value="MoaC_PE"/>
    <property type="match status" value="1"/>
</dbReference>
<evidence type="ECO:0000256" key="2">
    <source>
        <dbReference type="ARBA" id="ARBA00005046"/>
    </source>
</evidence>
<dbReference type="InterPro" id="IPR036522">
    <property type="entry name" value="MoaC_sf"/>
</dbReference>
<dbReference type="HAMAP" id="MF_01224_B">
    <property type="entry name" value="MoaC_B"/>
    <property type="match status" value="1"/>
</dbReference>
<organism evidence="9 10">
    <name type="scientific">Helicobacter baculiformis</name>
    <dbReference type="NCBI Taxonomy" id="427351"/>
    <lineage>
        <taxon>Bacteria</taxon>
        <taxon>Pseudomonadati</taxon>
        <taxon>Campylobacterota</taxon>
        <taxon>Epsilonproteobacteria</taxon>
        <taxon>Campylobacterales</taxon>
        <taxon>Helicobacteraceae</taxon>
        <taxon>Helicobacter</taxon>
    </lineage>
</organism>
<sequence>MTFSHLDAQNQPTMVDVSAKESTHRVAIASGKIRMGAQAYQAILDNTLKKGPVIQTAIVAAIMGAKQTSTLIPMCHPLNLSGVHVQVLECPQESAFLVRVRVQCQGQTGVEMEALTGVSVGLLTIYDMAKSLDKSMVMGEIQLEQKSGGKSGDYTIMAKE</sequence>
<dbReference type="EMBL" id="JBHRZO010000018">
    <property type="protein sequence ID" value="MFC3847694.1"/>
    <property type="molecule type" value="Genomic_DNA"/>
</dbReference>
<feature type="active site" evidence="7">
    <location>
        <position position="127"/>
    </location>
</feature>
<evidence type="ECO:0000313" key="9">
    <source>
        <dbReference type="EMBL" id="MFC3847694.1"/>
    </source>
</evidence>
<name>A0ABV7ZGL0_9HELI</name>
<dbReference type="NCBIfam" id="TIGR00581">
    <property type="entry name" value="moaC"/>
    <property type="match status" value="1"/>
</dbReference>
<evidence type="ECO:0000259" key="8">
    <source>
        <dbReference type="Pfam" id="PF01967"/>
    </source>
</evidence>
<dbReference type="EC" id="4.6.1.17" evidence="3 7"/>
<dbReference type="GO" id="GO:0061799">
    <property type="term" value="F:cyclic pyranopterin monophosphate synthase activity"/>
    <property type="evidence" value="ECO:0007669"/>
    <property type="project" value="UniProtKB-EC"/>
</dbReference>
<feature type="domain" description="Molybdopterin cofactor biosynthesis C (MoaC)" evidence="8">
    <location>
        <begin position="14"/>
        <end position="149"/>
    </location>
</feature>
<feature type="binding site" evidence="7">
    <location>
        <begin position="74"/>
        <end position="76"/>
    </location>
    <ligand>
        <name>substrate</name>
    </ligand>
</feature>
<evidence type="ECO:0000313" key="10">
    <source>
        <dbReference type="Proteomes" id="UP001595783"/>
    </source>
</evidence>
<dbReference type="PANTHER" id="PTHR22960">
    <property type="entry name" value="MOLYBDOPTERIN COFACTOR SYNTHESIS PROTEIN A"/>
    <property type="match status" value="1"/>
</dbReference>
<dbReference type="InterPro" id="IPR050105">
    <property type="entry name" value="MoCo_biosynth_MoaA/MoaC"/>
</dbReference>
<dbReference type="PANTHER" id="PTHR22960:SF0">
    <property type="entry name" value="MOLYBDENUM COFACTOR BIOSYNTHESIS PROTEIN 1"/>
    <property type="match status" value="1"/>
</dbReference>
<accession>A0ABV7ZGL0</accession>
<evidence type="ECO:0000256" key="5">
    <source>
        <dbReference type="ARBA" id="ARBA00023239"/>
    </source>
</evidence>
<feature type="binding site" evidence="7">
    <location>
        <begin position="112"/>
        <end position="113"/>
    </location>
    <ligand>
        <name>substrate</name>
    </ligand>
</feature>
<reference evidence="10" key="1">
    <citation type="journal article" date="2019" name="Int. J. Syst. Evol. Microbiol.">
        <title>The Global Catalogue of Microorganisms (GCM) 10K type strain sequencing project: providing services to taxonomists for standard genome sequencing and annotation.</title>
        <authorList>
            <consortium name="The Broad Institute Genomics Platform"/>
            <consortium name="The Broad Institute Genome Sequencing Center for Infectious Disease"/>
            <person name="Wu L."/>
            <person name="Ma J."/>
        </authorList>
    </citation>
    <scope>NUCLEOTIDE SEQUENCE [LARGE SCALE GENOMIC DNA]</scope>
    <source>
        <strain evidence="10">CCUG 53816</strain>
    </source>
</reference>